<dbReference type="EMBL" id="BRVO01000002">
    <property type="protein sequence ID" value="GLB50038.1"/>
    <property type="molecule type" value="Genomic_DNA"/>
</dbReference>
<comment type="caution">
    <text evidence="1">The sequence shown here is derived from an EMBL/GenBank/DDBJ whole genome shotgun (WGS) entry which is preliminary data.</text>
</comment>
<evidence type="ECO:0000313" key="1">
    <source>
        <dbReference type="EMBL" id="GLB50038.1"/>
    </source>
</evidence>
<accession>A0ABQ5MKU6</accession>
<sequence length="584" mass="67894">MITVPKVFYNRYVKAVDSLYDLMKNYPGIQMGHHLITHLEEMRRRVVSPDALPAEIIFLDTPSFDDLKKIVKFLGVNEVLVEDIQIAITNAKTRYSYETLVNFTGVNLRLKFYNSAHLPIRSTAAIQPVFKLAFWLSDEAPGSGEFETIALRLQSEGGILFFINTSENQFLKTSGELKVLPTSYKNMPESIEVLLASKGITSMLPIFYGARLLQGLEKISDAFYQYVVQQEKDIKTKKFNAQQDINQVKQDEQLNFRELYQGIKKNLQRDFSEFERGVNDAVIKMNQSRQENSLMYKVSTEIDEIATLEEQVIAGKLKMSLPEEKLTHVSQMIATGIRNQMDQDVFSLKEFLNQEIEDCKKKLEQYHIEFSYSPNIQFNLSRVEANIVEYNQFVQRYETDKKNLETGDYIRAALKPFMTVFSLMMILRFVPSLRKSVGEYIPYIGLALAPFAIYTFYKFLKHTKEQKELDYKNELNRMRDTLYKESKSIVKKLGDEWLRELVSTLRDELNEFIGELEHTFSVASDEHKTKIQDSQRAVQRRIQGLEQRDRAHQSTLKGKDSFDKLLAQFKGELIQQYHETISKL</sequence>
<protein>
    <submittedName>
        <fullName evidence="1">Uncharacterized protein</fullName>
    </submittedName>
</protein>
<gene>
    <name evidence="1" type="ORF">Y10_24060</name>
</gene>
<name>A0ABQ5MKU6_9FLAO</name>
<organism evidence="1 2">
    <name type="scientific">Neptunitalea lumnitzerae</name>
    <dbReference type="NCBI Taxonomy" id="2965509"/>
    <lineage>
        <taxon>Bacteria</taxon>
        <taxon>Pseudomonadati</taxon>
        <taxon>Bacteroidota</taxon>
        <taxon>Flavobacteriia</taxon>
        <taxon>Flavobacteriales</taxon>
        <taxon>Flavobacteriaceae</taxon>
        <taxon>Neptunitalea</taxon>
    </lineage>
</organism>
<dbReference type="Proteomes" id="UP001143543">
    <property type="component" value="Unassembled WGS sequence"/>
</dbReference>
<reference evidence="1" key="1">
    <citation type="submission" date="2022-07" db="EMBL/GenBank/DDBJ databases">
        <title>Taxonomy of Novel Oxalotrophic and Methylotrophic Bacteria.</title>
        <authorList>
            <person name="Sahin N."/>
            <person name="Tani A."/>
        </authorList>
    </citation>
    <scope>NUCLEOTIDE SEQUENCE</scope>
    <source>
        <strain evidence="1">Y10</strain>
    </source>
</reference>
<keyword evidence="2" id="KW-1185">Reference proteome</keyword>
<evidence type="ECO:0000313" key="2">
    <source>
        <dbReference type="Proteomes" id="UP001143543"/>
    </source>
</evidence>
<proteinExistence type="predicted"/>